<dbReference type="Proteomes" id="UP000422569">
    <property type="component" value="Chromosome"/>
</dbReference>
<sequence length="278" mass="31966">MRIGFNFTLTETADMVRRMLAEGHIDYCEFLIDNFIGVPPAELARAFDCPVGFHIMFSEFIDADQETLEDFAKRIRVLIRDMQPLYVSDHGASFTHRGVNLFHLGELDYVKDYDRVRTRVDLWQEMLGQRLFIENYPSILEGGWEAPRFFERLIADTGASVLFDASNAVCANLNCGAPLEAWDKIIAETPHFHVAGYSRATTPPYVIHDSHSEELSEKTLDFLRGRRDLFDKPNATMTYERDGNIDYESIVIDLKRLRDIFSTTSEDQRHESNLACAH</sequence>
<accession>A0A6B8M7E2</accession>
<dbReference type="AlphaFoldDB" id="A0A6B8M7E2"/>
<protein>
    <submittedName>
        <fullName evidence="1">Methanobactin biosynthesis cassette protein MbnB</fullName>
    </submittedName>
</protein>
<dbReference type="InterPro" id="IPR007801">
    <property type="entry name" value="MbnB/TglH/ChrH"/>
</dbReference>
<dbReference type="InterPro" id="IPR026431">
    <property type="entry name" value="Methbact_MbnB"/>
</dbReference>
<dbReference type="NCBIfam" id="TIGR04159">
    <property type="entry name" value="methbact_MbnB"/>
    <property type="match status" value="1"/>
</dbReference>
<dbReference type="SUPFAM" id="SSF51658">
    <property type="entry name" value="Xylose isomerase-like"/>
    <property type="match status" value="1"/>
</dbReference>
<dbReference type="Pfam" id="PF05114">
    <property type="entry name" value="MbnB_TglH_ChrH"/>
    <property type="match status" value="1"/>
</dbReference>
<dbReference type="InterPro" id="IPR036237">
    <property type="entry name" value="Xyl_isomerase-like_sf"/>
</dbReference>
<evidence type="ECO:0000313" key="2">
    <source>
        <dbReference type="Proteomes" id="UP000422569"/>
    </source>
</evidence>
<organism evidence="1 2">
    <name type="scientific">Methylocystis parvus</name>
    <dbReference type="NCBI Taxonomy" id="134"/>
    <lineage>
        <taxon>Bacteria</taxon>
        <taxon>Pseudomonadati</taxon>
        <taxon>Pseudomonadota</taxon>
        <taxon>Alphaproteobacteria</taxon>
        <taxon>Hyphomicrobiales</taxon>
        <taxon>Methylocystaceae</taxon>
        <taxon>Methylocystis</taxon>
    </lineage>
</organism>
<name>A0A6B8M7E2_9HYPH</name>
<dbReference type="RefSeq" id="WP_016918167.1">
    <property type="nucleotide sequence ID" value="NZ_CP044331.1"/>
</dbReference>
<evidence type="ECO:0000313" key="1">
    <source>
        <dbReference type="EMBL" id="QGM98418.1"/>
    </source>
</evidence>
<gene>
    <name evidence="1" type="primary">mbnB</name>
    <name evidence="1" type="ORF">F7D14_13650</name>
</gene>
<dbReference type="EMBL" id="CP044331">
    <property type="protein sequence ID" value="QGM98418.1"/>
    <property type="molecule type" value="Genomic_DNA"/>
</dbReference>
<dbReference type="KEGG" id="mpar:F7D14_13650"/>
<dbReference type="Gene3D" id="3.20.20.150">
    <property type="entry name" value="Divalent-metal-dependent TIM barrel enzymes"/>
    <property type="match status" value="1"/>
</dbReference>
<keyword evidence="2" id="KW-1185">Reference proteome</keyword>
<reference evidence="1 2" key="1">
    <citation type="submission" date="2019-09" db="EMBL/GenBank/DDBJ databases">
        <title>Isolation and complete genome sequencing of Methylocystis species.</title>
        <authorList>
            <person name="Rumah B.L."/>
            <person name="Stead C.E."/>
            <person name="Stevens B.C."/>
            <person name="Minton N.P."/>
            <person name="Grosse-Honebrink A."/>
            <person name="Zhang Y."/>
        </authorList>
    </citation>
    <scope>NUCLEOTIDE SEQUENCE [LARGE SCALE GENOMIC DNA]</scope>
    <source>
        <strain evidence="1 2">BRCS2</strain>
    </source>
</reference>
<proteinExistence type="predicted"/>